<dbReference type="AlphaFoldDB" id="A0A291GQJ4"/>
<dbReference type="NCBIfam" id="NF038214">
    <property type="entry name" value="IS21_help_AAA"/>
    <property type="match status" value="1"/>
</dbReference>
<protein>
    <submittedName>
        <fullName evidence="5">Transposase</fullName>
    </submittedName>
</protein>
<dbReference type="InterPro" id="IPR027417">
    <property type="entry name" value="P-loop_NTPase"/>
</dbReference>
<dbReference type="RefSeq" id="WP_096803372.1">
    <property type="nucleotide sequence ID" value="NZ_CP023563.1"/>
</dbReference>
<organism evidence="5 6">
    <name type="scientific">Brachybacterium vulturis</name>
    <dbReference type="NCBI Taxonomy" id="2017484"/>
    <lineage>
        <taxon>Bacteria</taxon>
        <taxon>Bacillati</taxon>
        <taxon>Actinomycetota</taxon>
        <taxon>Actinomycetes</taxon>
        <taxon>Micrococcales</taxon>
        <taxon>Dermabacteraceae</taxon>
        <taxon>Brachybacterium</taxon>
    </lineage>
</organism>
<evidence type="ECO:0000313" key="6">
    <source>
        <dbReference type="Proteomes" id="UP000218165"/>
    </source>
</evidence>
<dbReference type="GO" id="GO:0005524">
    <property type="term" value="F:ATP binding"/>
    <property type="evidence" value="ECO:0007669"/>
    <property type="project" value="UniProtKB-KW"/>
</dbReference>
<comment type="similarity">
    <text evidence="1">Belongs to the IS21/IS1162 putative ATP-binding protein family.</text>
</comment>
<dbReference type="KEGG" id="brz:CFK38_12495"/>
<dbReference type="CDD" id="cd00009">
    <property type="entry name" value="AAA"/>
    <property type="match status" value="1"/>
</dbReference>
<dbReference type="EMBL" id="CP023563">
    <property type="protein sequence ID" value="ATG52256.1"/>
    <property type="molecule type" value="Genomic_DNA"/>
</dbReference>
<keyword evidence="2" id="KW-0547">Nucleotide-binding</keyword>
<evidence type="ECO:0000313" key="5">
    <source>
        <dbReference type="EMBL" id="ATG52256.1"/>
    </source>
</evidence>
<dbReference type="InterPro" id="IPR047661">
    <property type="entry name" value="IstB"/>
</dbReference>
<dbReference type="OrthoDB" id="9781481at2"/>
<dbReference type="GO" id="GO:0006260">
    <property type="term" value="P:DNA replication"/>
    <property type="evidence" value="ECO:0007669"/>
    <property type="project" value="TreeGrafter"/>
</dbReference>
<dbReference type="Proteomes" id="UP000218165">
    <property type="component" value="Chromosome"/>
</dbReference>
<evidence type="ECO:0000259" key="4">
    <source>
        <dbReference type="SMART" id="SM00382"/>
    </source>
</evidence>
<dbReference type="PANTHER" id="PTHR30050:SF4">
    <property type="entry name" value="ATP-BINDING PROTEIN RV3427C IN INSERTION SEQUENCE-RELATED"/>
    <property type="match status" value="1"/>
</dbReference>
<dbReference type="InterPro" id="IPR003593">
    <property type="entry name" value="AAA+_ATPase"/>
</dbReference>
<evidence type="ECO:0000256" key="1">
    <source>
        <dbReference type="ARBA" id="ARBA00008059"/>
    </source>
</evidence>
<dbReference type="Gene3D" id="3.40.50.300">
    <property type="entry name" value="P-loop containing nucleotide triphosphate hydrolases"/>
    <property type="match status" value="1"/>
</dbReference>
<evidence type="ECO:0000256" key="2">
    <source>
        <dbReference type="ARBA" id="ARBA00022741"/>
    </source>
</evidence>
<name>A0A291GQJ4_9MICO</name>
<evidence type="ECO:0000256" key="3">
    <source>
        <dbReference type="ARBA" id="ARBA00022840"/>
    </source>
</evidence>
<dbReference type="InterPro" id="IPR028350">
    <property type="entry name" value="DNAC/IstB-like"/>
</dbReference>
<dbReference type="SMART" id="SM00382">
    <property type="entry name" value="AAA"/>
    <property type="match status" value="1"/>
</dbReference>
<keyword evidence="6" id="KW-1185">Reference proteome</keyword>
<dbReference type="PIRSF" id="PIRSF003073">
    <property type="entry name" value="DNAC_TnpB_IstB"/>
    <property type="match status" value="1"/>
</dbReference>
<gene>
    <name evidence="5" type="ORF">CFK38_12495</name>
</gene>
<reference evidence="6" key="1">
    <citation type="submission" date="2017-09" db="EMBL/GenBank/DDBJ databases">
        <title>Brachybacterium sp. VM2412.</title>
        <authorList>
            <person name="Tak E.J."/>
            <person name="Bae J.-W."/>
        </authorList>
    </citation>
    <scope>NUCLEOTIDE SEQUENCE [LARGE SCALE GENOMIC DNA]</scope>
    <source>
        <strain evidence="6">VM2412</strain>
    </source>
</reference>
<keyword evidence="3" id="KW-0067">ATP-binding</keyword>
<dbReference type="InterPro" id="IPR002611">
    <property type="entry name" value="IstB_ATP-bd"/>
</dbReference>
<dbReference type="SUPFAM" id="SSF52540">
    <property type="entry name" value="P-loop containing nucleoside triphosphate hydrolases"/>
    <property type="match status" value="1"/>
</dbReference>
<dbReference type="PANTHER" id="PTHR30050">
    <property type="entry name" value="CHROMOSOMAL REPLICATION INITIATOR PROTEIN DNAA"/>
    <property type="match status" value="1"/>
</dbReference>
<proteinExistence type="inferred from homology"/>
<sequence>MTATTTMSAPPLPEDLTAVLKRMRMPYLRAAAPDVLATAKSQRWDPTEVLRVLLAEEVRGRDAATKTARRKSAGLPAGKTFDTWQENASTIPAPTQSALATLEWIHRAENLAISGPSGTGKTHFIEAIAHQAIDADMRVSWFTLESLTAAIGRASVDGSINKVIARITRADLIVVDDIGMLPAGQAAAEAFYRLVDATYERRSLAVTSNLHPAGFDTFMPKTLATATVDRLLHHAHVITTEGTSMRLAEATAGRGVVPLT</sequence>
<feature type="domain" description="AAA+ ATPase" evidence="4">
    <location>
        <begin position="107"/>
        <end position="239"/>
    </location>
</feature>
<accession>A0A291GQJ4</accession>
<dbReference type="Pfam" id="PF01695">
    <property type="entry name" value="IstB_IS21"/>
    <property type="match status" value="1"/>
</dbReference>